<dbReference type="RefSeq" id="WP_200788882.1">
    <property type="nucleotide sequence ID" value="NZ_JAEDAO010000001.1"/>
</dbReference>
<sequence>MARTRRLLLLSSALLLAACASAPAVDPILNHALAPTGTLRVGVAAGAPAALTRDLGEVLAGEIGVPPQVVAFDRAAQVVDAMKAGQVDFSCLEGGEPRARDVDFAYPLVRLRSGFLAMAIPKGRDPAAVAYLSHLGERLRSDGRLAAMVARAGLRGATTTIH</sequence>
<evidence type="ECO:0000256" key="1">
    <source>
        <dbReference type="SAM" id="SignalP"/>
    </source>
</evidence>
<dbReference type="AlphaFoldDB" id="A0A934USW7"/>
<dbReference type="Gene3D" id="3.40.190.10">
    <property type="entry name" value="Periplasmic binding protein-like II"/>
    <property type="match status" value="1"/>
</dbReference>
<comment type="caution">
    <text evidence="2">The sequence shown here is derived from an EMBL/GenBank/DDBJ whole genome shotgun (WGS) entry which is preliminary data.</text>
</comment>
<dbReference type="EMBL" id="JAEDAO010000001">
    <property type="protein sequence ID" value="MBK0393922.1"/>
    <property type="molecule type" value="Genomic_DNA"/>
</dbReference>
<keyword evidence="3" id="KW-1185">Reference proteome</keyword>
<feature type="signal peptide" evidence="1">
    <location>
        <begin position="1"/>
        <end position="24"/>
    </location>
</feature>
<evidence type="ECO:0000313" key="2">
    <source>
        <dbReference type="EMBL" id="MBK0393922.1"/>
    </source>
</evidence>
<reference evidence="2" key="1">
    <citation type="submission" date="2020-12" db="EMBL/GenBank/DDBJ databases">
        <title>Ramlibacter sp. nov., isolated from a freshwater alga, Cryptomonas.</title>
        <authorList>
            <person name="Kim H.M."/>
            <person name="Jeon C.O."/>
        </authorList>
    </citation>
    <scope>NUCLEOTIDE SEQUENCE</scope>
    <source>
        <strain evidence="2">CrO1</strain>
    </source>
</reference>
<dbReference type="PROSITE" id="PS51318">
    <property type="entry name" value="TAT"/>
    <property type="match status" value="1"/>
</dbReference>
<dbReference type="PROSITE" id="PS51257">
    <property type="entry name" value="PROKAR_LIPOPROTEIN"/>
    <property type="match status" value="1"/>
</dbReference>
<proteinExistence type="predicted"/>
<organism evidence="2 3">
    <name type="scientific">Ramlibacter algicola</name>
    <dbReference type="NCBI Taxonomy" id="2795217"/>
    <lineage>
        <taxon>Bacteria</taxon>
        <taxon>Pseudomonadati</taxon>
        <taxon>Pseudomonadota</taxon>
        <taxon>Betaproteobacteria</taxon>
        <taxon>Burkholderiales</taxon>
        <taxon>Comamonadaceae</taxon>
        <taxon>Ramlibacter</taxon>
    </lineage>
</organism>
<protein>
    <recommendedName>
        <fullName evidence="4">Transporter substrate-binding domain-containing protein</fullName>
    </recommendedName>
</protein>
<dbReference type="Proteomes" id="UP000617041">
    <property type="component" value="Unassembled WGS sequence"/>
</dbReference>
<dbReference type="SUPFAM" id="SSF53850">
    <property type="entry name" value="Periplasmic binding protein-like II"/>
    <property type="match status" value="1"/>
</dbReference>
<gene>
    <name evidence="2" type="ORF">I8E28_15080</name>
</gene>
<feature type="chain" id="PRO_5037025784" description="Transporter substrate-binding domain-containing protein" evidence="1">
    <location>
        <begin position="25"/>
        <end position="162"/>
    </location>
</feature>
<dbReference type="InterPro" id="IPR006311">
    <property type="entry name" value="TAT_signal"/>
</dbReference>
<name>A0A934USW7_9BURK</name>
<keyword evidence="1" id="KW-0732">Signal</keyword>
<accession>A0A934USW7</accession>
<evidence type="ECO:0008006" key="4">
    <source>
        <dbReference type="Google" id="ProtNLM"/>
    </source>
</evidence>
<evidence type="ECO:0000313" key="3">
    <source>
        <dbReference type="Proteomes" id="UP000617041"/>
    </source>
</evidence>